<accession>A0A0C9SEH0</accession>
<reference evidence="3" key="1">
    <citation type="journal article" date="2015" name="PLoS ONE">
        <title>An Insight into the Sialome of the Lone Star Tick, Amblyomma americanum, with a Glimpse on Its Time Dependent Gene Expression.</title>
        <authorList>
            <person name="Karim S."/>
            <person name="Ribeiro J.M."/>
        </authorList>
    </citation>
    <scope>NUCLEOTIDE SEQUENCE</scope>
    <source>
        <tissue evidence="3">Salivary gland</tissue>
    </source>
</reference>
<name>A0A0C9SEH0_AMBAM</name>
<dbReference type="EMBL" id="GBZX01000073">
    <property type="protein sequence ID" value="JAG92667.1"/>
    <property type="molecule type" value="mRNA"/>
</dbReference>
<feature type="region of interest" description="Disordered" evidence="1">
    <location>
        <begin position="257"/>
        <end position="302"/>
    </location>
</feature>
<feature type="signal peptide" evidence="2">
    <location>
        <begin position="1"/>
        <end position="18"/>
    </location>
</feature>
<proteinExistence type="evidence at transcript level"/>
<evidence type="ECO:0000256" key="2">
    <source>
        <dbReference type="SAM" id="SignalP"/>
    </source>
</evidence>
<protein>
    <submittedName>
        <fullName evidence="3">Putative secreted protein</fullName>
    </submittedName>
</protein>
<sequence length="302" mass="28935">MKAFLAITVLSAASLAYAAPRRVKADSNAATGLLGSGTSAGSDGPAGSFGSTATGVLDGAFLGGLSTGGIAGSGVRGGAFPGLTSGPSGASGSFPGSSGSGSSSSGSGHFSAGFGLGEVGPSFSDARGGAFGSAGNPGTSGFTFRGPLRGFRIGALPGESGHRGRFSNGGYRWSSAGGPGFYGQHGYYSPEFLGNSFGFGYNPGYDGLNSAANPYYGSQGGFYAYGGPGSSFGYGAYSPFGNSGEYGLDFPSGGGSFSASGPSVYQQPRSRSAPAPLGSAASGSSASSSGAVSSASSATPSQ</sequence>
<feature type="region of interest" description="Disordered" evidence="1">
    <location>
        <begin position="86"/>
        <end position="105"/>
    </location>
</feature>
<keyword evidence="2" id="KW-0732">Signal</keyword>
<evidence type="ECO:0000256" key="1">
    <source>
        <dbReference type="SAM" id="MobiDB-lite"/>
    </source>
</evidence>
<organism evidence="3">
    <name type="scientific">Amblyomma americanum</name>
    <name type="common">Lone star tick</name>
    <dbReference type="NCBI Taxonomy" id="6943"/>
    <lineage>
        <taxon>Eukaryota</taxon>
        <taxon>Metazoa</taxon>
        <taxon>Ecdysozoa</taxon>
        <taxon>Arthropoda</taxon>
        <taxon>Chelicerata</taxon>
        <taxon>Arachnida</taxon>
        <taxon>Acari</taxon>
        <taxon>Parasitiformes</taxon>
        <taxon>Ixodida</taxon>
        <taxon>Ixodoidea</taxon>
        <taxon>Ixodidae</taxon>
        <taxon>Amblyomminae</taxon>
        <taxon>Amblyomma</taxon>
    </lineage>
</organism>
<evidence type="ECO:0000313" key="3">
    <source>
        <dbReference type="EMBL" id="JAG92667.1"/>
    </source>
</evidence>
<feature type="chain" id="PRO_5002203076" evidence="2">
    <location>
        <begin position="19"/>
        <end position="302"/>
    </location>
</feature>
<feature type="compositionally biased region" description="Low complexity" evidence="1">
    <location>
        <begin position="270"/>
        <end position="302"/>
    </location>
</feature>
<dbReference type="AlphaFoldDB" id="A0A0C9SEH0"/>